<dbReference type="AlphaFoldDB" id="A0A6A6FQJ1"/>
<name>A0A6A6FQJ1_9PEZI</name>
<gene>
    <name evidence="1" type="ORF">CERZMDRAFT_65078</name>
</gene>
<keyword evidence="2" id="KW-1185">Reference proteome</keyword>
<organism evidence="1 2">
    <name type="scientific">Cercospora zeae-maydis SCOH1-5</name>
    <dbReference type="NCBI Taxonomy" id="717836"/>
    <lineage>
        <taxon>Eukaryota</taxon>
        <taxon>Fungi</taxon>
        <taxon>Dikarya</taxon>
        <taxon>Ascomycota</taxon>
        <taxon>Pezizomycotina</taxon>
        <taxon>Dothideomycetes</taxon>
        <taxon>Dothideomycetidae</taxon>
        <taxon>Mycosphaerellales</taxon>
        <taxon>Mycosphaerellaceae</taxon>
        <taxon>Cercospora</taxon>
    </lineage>
</organism>
<protein>
    <recommendedName>
        <fullName evidence="3">F-box domain-containing protein</fullName>
    </recommendedName>
</protein>
<evidence type="ECO:0008006" key="3">
    <source>
        <dbReference type="Google" id="ProtNLM"/>
    </source>
</evidence>
<dbReference type="EMBL" id="ML992665">
    <property type="protein sequence ID" value="KAF2215600.1"/>
    <property type="molecule type" value="Genomic_DNA"/>
</dbReference>
<dbReference type="Proteomes" id="UP000799539">
    <property type="component" value="Unassembled WGS sequence"/>
</dbReference>
<proteinExistence type="predicted"/>
<accession>A0A6A6FQJ1</accession>
<reference evidence="1" key="1">
    <citation type="journal article" date="2020" name="Stud. Mycol.">
        <title>101 Dothideomycetes genomes: a test case for predicting lifestyles and emergence of pathogens.</title>
        <authorList>
            <person name="Haridas S."/>
            <person name="Albert R."/>
            <person name="Binder M."/>
            <person name="Bloem J."/>
            <person name="Labutti K."/>
            <person name="Salamov A."/>
            <person name="Andreopoulos B."/>
            <person name="Baker S."/>
            <person name="Barry K."/>
            <person name="Bills G."/>
            <person name="Bluhm B."/>
            <person name="Cannon C."/>
            <person name="Castanera R."/>
            <person name="Culley D."/>
            <person name="Daum C."/>
            <person name="Ezra D."/>
            <person name="Gonzalez J."/>
            <person name="Henrissat B."/>
            <person name="Kuo A."/>
            <person name="Liang C."/>
            <person name="Lipzen A."/>
            <person name="Lutzoni F."/>
            <person name="Magnuson J."/>
            <person name="Mondo S."/>
            <person name="Nolan M."/>
            <person name="Ohm R."/>
            <person name="Pangilinan J."/>
            <person name="Park H.-J."/>
            <person name="Ramirez L."/>
            <person name="Alfaro M."/>
            <person name="Sun H."/>
            <person name="Tritt A."/>
            <person name="Yoshinaga Y."/>
            <person name="Zwiers L.-H."/>
            <person name="Turgeon B."/>
            <person name="Goodwin S."/>
            <person name="Spatafora J."/>
            <person name="Crous P."/>
            <person name="Grigoriev I."/>
        </authorList>
    </citation>
    <scope>NUCLEOTIDE SEQUENCE</scope>
    <source>
        <strain evidence="1">SCOH1-5</strain>
    </source>
</reference>
<sequence length="399" mass="44233">MVRILDLDDGADNETQPPLRQHAVVATIGDDSRHNPNLNHTFTSALSCYPIVASLASYIDLTTLSDLARTCRQVRANLLQYRTMLMHKTLRCHNEATDPGERLGAALKASRDAWTAYGRHGSKIDRITSGRVGACARDMVSECRSCGEFTCRNCVIKAPSTNAVKLRHRRLCRTCMKAPLDALTTQVPWRFCMVYSWLTIRSSEDVSVQEIRTYARDPCTCFDTVWICHPCGDTMRAADTTYDRGWKWRGRYSHCGGIGAGLGEGNEGVECGRTRDCLAARMVQKDVECDAEELAALELETAKAGSEGRHWNGSSYSTQEMVGIGGKVKTKLRKMVPVGAIVKEYEDERISERYLEREQSGGNRSWCSWCSRVVAGKKDLDTTARSTASVSSSSSTDSV</sequence>
<evidence type="ECO:0000313" key="1">
    <source>
        <dbReference type="EMBL" id="KAF2215600.1"/>
    </source>
</evidence>
<dbReference type="OrthoDB" id="5288318at2759"/>
<evidence type="ECO:0000313" key="2">
    <source>
        <dbReference type="Proteomes" id="UP000799539"/>
    </source>
</evidence>